<dbReference type="GO" id="GO:0015098">
    <property type="term" value="F:molybdate ion transmembrane transporter activity"/>
    <property type="evidence" value="ECO:0007669"/>
    <property type="project" value="InterPro"/>
</dbReference>
<dbReference type="Pfam" id="PF00005">
    <property type="entry name" value="ABC_tran"/>
    <property type="match status" value="1"/>
</dbReference>
<protein>
    <submittedName>
        <fullName evidence="20">Molybdate transporter ATP-binding protein</fullName>
        <ecNumber evidence="12 20">3.6.3.29</ecNumber>
    </submittedName>
    <submittedName>
        <fullName evidence="12 22">Molybdenum ABC transporter ATP-binding protein</fullName>
    </submittedName>
    <submittedName>
        <fullName evidence="13">Sulfate/thiosulfate import ATP-binding protein CysA</fullName>
    </submittedName>
</protein>
<reference evidence="22 25" key="3">
    <citation type="submission" date="2017-04" db="EMBL/GenBank/DDBJ databases">
        <title>Emergence of KPC-2-producing Citrobacter isolates from sediments of a Chinese river.</title>
        <authorList>
            <person name="Zheng B."/>
        </authorList>
    </citation>
    <scope>NUCLEOTIDE SEQUENCE [LARGE SCALE GENOMIC DNA]</scope>
    <source>
        <strain evidence="22 25">C191</strain>
    </source>
</reference>
<dbReference type="Gene3D" id="2.40.50.100">
    <property type="match status" value="1"/>
</dbReference>
<dbReference type="EMBL" id="ABKLER030000003">
    <property type="protein sequence ID" value="EMN4143553.1"/>
    <property type="molecule type" value="Genomic_DNA"/>
</dbReference>
<dbReference type="SUPFAM" id="SSF52540">
    <property type="entry name" value="P-loop containing nucleoside triphosphate hydrolases"/>
    <property type="match status" value="1"/>
</dbReference>
<dbReference type="PROSITE" id="PS51866">
    <property type="entry name" value="MOP"/>
    <property type="match status" value="1"/>
</dbReference>
<dbReference type="NCBIfam" id="TIGR02142">
    <property type="entry name" value="modC_ABC"/>
    <property type="match status" value="1"/>
</dbReference>
<dbReference type="PROSITE" id="PS00211">
    <property type="entry name" value="ABC_TRANSPORTER_1"/>
    <property type="match status" value="1"/>
</dbReference>
<evidence type="ECO:0000313" key="15">
    <source>
        <dbReference type="EMBL" id="ELV3679224.1"/>
    </source>
</evidence>
<sequence length="352" mass="38830">MLELNFSQTLGTHCLTLNETLPASGITAIFGVSGAGKTSLINAISGLTQPQSGRIVLNGRVLNDVENGICLTPEKRRVGYVFQDARLFPHYKVRGNLRYGMAKSMAGQFDKLVALLGIEPLLDRLPGGLSGGEKQRVAIGRALLTAPELLLLDEPLASLDIPRKRELLPYLQRLAREINIPMLYVSHSLDEILHLADKVMVLENGQVKAFGSLEDVWGSSVMHPWLPKEQQSSILKVSVLEHHPHYAMTALALGDQHLWVNKLEQPLQTALRIRIQASDVSLVLQPPQQTSIRNVLRAKVAQCYDDNGQVEVQLEVGGKTLWAKISPWARDELGIKPGLWLYAQIKSVSITA</sequence>
<keyword evidence="6 20" id="KW-0067">ATP-binding</keyword>
<evidence type="ECO:0000313" key="25">
    <source>
        <dbReference type="Proteomes" id="UP000215827"/>
    </source>
</evidence>
<reference evidence="21" key="10">
    <citation type="submission" date="2023-10" db="EMBL/GenBank/DDBJ databases">
        <title>Fecal carriage and genetic characteristics of carbapenem-resistant Enterobacterales among healthy adults from four provinces of China.</title>
        <authorList>
            <person name="Li Y."/>
            <person name="Zhang R."/>
        </authorList>
    </citation>
    <scope>NUCLEOTIDE SEQUENCE</scope>
    <source>
        <strain evidence="21">HN-136</strain>
    </source>
</reference>
<dbReference type="Proteomes" id="UP001278087">
    <property type="component" value="Unassembled WGS sequence"/>
</dbReference>
<evidence type="ECO:0000256" key="2">
    <source>
        <dbReference type="ARBA" id="ARBA00022475"/>
    </source>
</evidence>
<evidence type="ECO:0000256" key="6">
    <source>
        <dbReference type="ARBA" id="ARBA00022840"/>
    </source>
</evidence>
<dbReference type="EMBL" id="DAESCB010000014">
    <property type="protein sequence ID" value="HBH7043654.1"/>
    <property type="molecule type" value="Genomic_DNA"/>
</dbReference>
<evidence type="ECO:0000313" key="21">
    <source>
        <dbReference type="EMBL" id="MDW2758651.1"/>
    </source>
</evidence>
<dbReference type="EMBL" id="ABBJDF010000001">
    <property type="protein sequence ID" value="EHT9937186.1"/>
    <property type="molecule type" value="Genomic_DNA"/>
</dbReference>
<dbReference type="Proteomes" id="UP000855471">
    <property type="component" value="Unassembled WGS sequence"/>
</dbReference>
<dbReference type="FunFam" id="3.40.50.300:FF:000634">
    <property type="entry name" value="Molybdenum import ATP-binding protein ModC"/>
    <property type="match status" value="1"/>
</dbReference>
<evidence type="ECO:0000313" key="23">
    <source>
        <dbReference type="EMBL" id="QLV31503.1"/>
    </source>
</evidence>
<dbReference type="PANTHER" id="PTHR43514:SF4">
    <property type="entry name" value="ABC TRANSPORTER I FAMILY MEMBER 10"/>
    <property type="match status" value="1"/>
</dbReference>
<dbReference type="GO" id="GO:0016020">
    <property type="term" value="C:membrane"/>
    <property type="evidence" value="ECO:0007669"/>
    <property type="project" value="InterPro"/>
</dbReference>
<keyword evidence="5" id="KW-0547">Nucleotide-binding</keyword>
<dbReference type="GO" id="GO:0016887">
    <property type="term" value="F:ATP hydrolysis activity"/>
    <property type="evidence" value="ECO:0007669"/>
    <property type="project" value="InterPro"/>
</dbReference>
<keyword evidence="7" id="KW-1278">Translocase</keyword>
<reference evidence="27" key="6">
    <citation type="submission" date="2020-06" db="EMBL/GenBank/DDBJ databases">
        <title>REHAB project genomes.</title>
        <authorList>
            <person name="Shaw L.P."/>
        </authorList>
    </citation>
    <scope>NUCLEOTIDE SEQUENCE [LARGE SCALE GENOMIC DNA]</scope>
    <source>
        <strain evidence="27">RHBSTW-00370</strain>
    </source>
</reference>
<dbReference type="FunFam" id="2.40.50.100:FF:000037">
    <property type="entry name" value="Molybdenum import ATP-binding protein ModC"/>
    <property type="match status" value="1"/>
</dbReference>
<dbReference type="InterPro" id="IPR027417">
    <property type="entry name" value="P-loop_NTPase"/>
</dbReference>
<evidence type="ECO:0000256" key="3">
    <source>
        <dbReference type="ARBA" id="ARBA00022505"/>
    </source>
</evidence>
<proteinExistence type="predicted"/>
<evidence type="ECO:0000313" key="16">
    <source>
        <dbReference type="EMBL" id="EMM7456847.1"/>
    </source>
</evidence>
<dbReference type="EC" id="3.6.3.29" evidence="12 20"/>
<dbReference type="Proteomes" id="UP000263627">
    <property type="component" value="Chromosome"/>
</dbReference>
<feature type="domain" description="ABC transporter" evidence="10">
    <location>
        <begin position="1"/>
        <end position="229"/>
    </location>
</feature>
<reference evidence="16" key="11">
    <citation type="submission" date="2024-02" db="EMBL/GenBank/DDBJ databases">
        <authorList>
            <consortium name="Clinical and Environmental Microbiology Branch: Whole genome sequencing antimicrobial resistance pathogens in the healthcare setting"/>
        </authorList>
    </citation>
    <scope>NUCLEOTIDE SEQUENCE</scope>
    <source>
        <strain evidence="14">2021DK-00049</strain>
        <strain evidence="17">2023GN-00102</strain>
        <strain evidence="15">2023GN-00287</strain>
        <strain evidence="16">Whole organism</strain>
    </source>
</reference>
<dbReference type="InterPro" id="IPR008995">
    <property type="entry name" value="Mo/tungstate-bd_C_term_dom"/>
</dbReference>
<dbReference type="InterPro" id="IPR050334">
    <property type="entry name" value="Molybdenum_import_ModC"/>
</dbReference>
<reference evidence="19" key="8">
    <citation type="submission" date="2021-07" db="EMBL/GenBank/DDBJ databases">
        <authorList>
            <consortium name="NCBI Pathogen Detection Project"/>
        </authorList>
    </citation>
    <scope>NUCLEOTIDE SEQUENCE</scope>
    <source>
        <strain evidence="19">91871</strain>
        <strain evidence="18">O50</strain>
    </source>
</reference>
<dbReference type="RefSeq" id="WP_003837092.1">
    <property type="nucleotide sequence ID" value="NZ_AP028314.1"/>
</dbReference>
<dbReference type="Gene3D" id="3.40.50.300">
    <property type="entry name" value="P-loop containing nucleotide triphosphate hydrolases"/>
    <property type="match status" value="1"/>
</dbReference>
<dbReference type="GO" id="GO:0005524">
    <property type="term" value="F:ATP binding"/>
    <property type="evidence" value="ECO:0007669"/>
    <property type="project" value="UniProtKB-KW"/>
</dbReference>
<keyword evidence="1" id="KW-0813">Transport</keyword>
<dbReference type="SMART" id="SM00382">
    <property type="entry name" value="AAA"/>
    <property type="match status" value="1"/>
</dbReference>
<reference evidence="23" key="7">
    <citation type="journal article" date="2021" name="Microb. Genom.">
        <title>A genomic epidemiological study shows that prevalence of antimicrobial resistance in Enterobacterales is associated with the livestock host, as well as antimicrobial usage.</title>
        <authorList>
            <person name="AbuOun M."/>
            <person name="Jones H."/>
            <person name="Stubberfield E."/>
            <person name="Gilson D."/>
            <person name="Shaw L.P."/>
            <person name="Hubbard A.T.M."/>
            <person name="Chau K.K."/>
            <person name="Sebra R."/>
            <person name="Peto T.E.A."/>
            <person name="Crook D.W."/>
            <person name="Read D.S."/>
            <person name="Gweon H.S."/>
            <person name="Walker A.S."/>
            <person name="Stoesser N."/>
            <person name="Smith R.P."/>
            <person name="Anjum M.F."/>
            <person name="On Behalf Of The Rehab Consortium."/>
        </authorList>
    </citation>
    <scope>NUCLEOTIDE SEQUENCE</scope>
    <source>
        <strain evidence="23">RHBSTW-00370</strain>
    </source>
</reference>
<dbReference type="Proteomes" id="UP000050520">
    <property type="component" value="Unassembled WGS sequence"/>
</dbReference>
<dbReference type="EMBL" id="ABOSXX010000005">
    <property type="protein sequence ID" value="ELV3679224.1"/>
    <property type="molecule type" value="Genomic_DNA"/>
</dbReference>
<reference evidence="24" key="1">
    <citation type="submission" date="2015-09" db="EMBL/GenBank/DDBJ databases">
        <title>Prevalence of NDMs in South Africa.</title>
        <authorList>
            <person name="Osei Sekyere J."/>
            <person name="Govinden U."/>
            <person name="Essack S."/>
            <person name="Haldorsen B."/>
            <person name="Samuelsen O."/>
            <person name="Aasnaes B."/>
            <person name="Sundsfjord A."/>
        </authorList>
    </citation>
    <scope>NUCLEOTIDE SEQUENCE [LARGE SCALE GENOMIC DNA]</scope>
    <source>
        <strain evidence="24">ST62:944112508</strain>
    </source>
</reference>
<dbReference type="Proteomes" id="UP001279522">
    <property type="component" value="Unassembled WGS sequence"/>
</dbReference>
<organism evidence="20 24">
    <name type="scientific">Citrobacter freundii</name>
    <dbReference type="NCBI Taxonomy" id="546"/>
    <lineage>
        <taxon>Bacteria</taxon>
        <taxon>Pseudomonadati</taxon>
        <taxon>Pseudomonadota</taxon>
        <taxon>Gammaproteobacteria</taxon>
        <taxon>Enterobacterales</taxon>
        <taxon>Enterobacteriaceae</taxon>
        <taxon>Citrobacter</taxon>
        <taxon>Citrobacter freundii complex</taxon>
    </lineage>
</organism>
<dbReference type="Proteomes" id="UP000789647">
    <property type="component" value="Chromosome"/>
</dbReference>
<evidence type="ECO:0000256" key="4">
    <source>
        <dbReference type="ARBA" id="ARBA00022519"/>
    </source>
</evidence>
<evidence type="ECO:0000256" key="8">
    <source>
        <dbReference type="ARBA" id="ARBA00023136"/>
    </source>
</evidence>
<dbReference type="AlphaFoldDB" id="A0A0D7LUS3"/>
<dbReference type="STRING" id="1333848.CFNIH1_13945"/>
<evidence type="ECO:0000313" key="12">
    <source>
        <dbReference type="EMBL" id="AXZ47381.1"/>
    </source>
</evidence>
<dbReference type="EMBL" id="CP056573">
    <property type="protein sequence ID" value="QLV31503.1"/>
    <property type="molecule type" value="Genomic_DNA"/>
</dbReference>
<evidence type="ECO:0000313" key="26">
    <source>
        <dbReference type="Proteomes" id="UP000263627"/>
    </source>
</evidence>
<dbReference type="EMBL" id="JAWPBU010000007">
    <property type="protein sequence ID" value="MDW2758651.1"/>
    <property type="molecule type" value="Genomic_DNA"/>
</dbReference>
<keyword evidence="4" id="KW-0997">Cell inner membrane</keyword>
<dbReference type="Proteomes" id="UP001169574">
    <property type="component" value="Unassembled WGS sequence"/>
</dbReference>
<dbReference type="GO" id="GO:0140359">
    <property type="term" value="F:ABC-type transporter activity"/>
    <property type="evidence" value="ECO:0007669"/>
    <property type="project" value="InterPro"/>
</dbReference>
<evidence type="ECO:0000313" key="18">
    <source>
        <dbReference type="EMBL" id="HAT3896144.1"/>
    </source>
</evidence>
<dbReference type="NCBIfam" id="TIGR00638">
    <property type="entry name" value="Mop"/>
    <property type="match status" value="1"/>
</dbReference>
<evidence type="ECO:0000313" key="19">
    <source>
        <dbReference type="EMBL" id="HBH7043654.1"/>
    </source>
</evidence>
<dbReference type="OrthoDB" id="9802264at2"/>
<reference evidence="18" key="4">
    <citation type="journal article" date="2018" name="Genome Biol.">
        <title>SKESA: strategic k-mer extension for scrupulous assemblies.</title>
        <authorList>
            <person name="Souvorov A."/>
            <person name="Agarwala R."/>
            <person name="Lipman D.J."/>
        </authorList>
    </citation>
    <scope>NUCLEOTIDE SEQUENCE</scope>
    <source>
        <strain evidence="19">91871</strain>
        <strain evidence="18">O50</strain>
    </source>
</reference>
<dbReference type="SUPFAM" id="SSF50331">
    <property type="entry name" value="MOP-like"/>
    <property type="match status" value="1"/>
</dbReference>
<evidence type="ECO:0000256" key="9">
    <source>
        <dbReference type="PROSITE-ProRule" id="PRU01213"/>
    </source>
</evidence>
<dbReference type="InterPro" id="IPR004606">
    <property type="entry name" value="Mop_domain"/>
</dbReference>
<keyword evidence="2" id="KW-1003">Cell membrane</keyword>
<dbReference type="EMBL" id="NEFA01000016">
    <property type="protein sequence ID" value="OYR03032.1"/>
    <property type="molecule type" value="Genomic_DNA"/>
</dbReference>
<dbReference type="EMBL" id="OW995941">
    <property type="protein sequence ID" value="CAH6602881.1"/>
    <property type="molecule type" value="Genomic_DNA"/>
</dbReference>
<evidence type="ECO:0000256" key="7">
    <source>
        <dbReference type="ARBA" id="ARBA00022967"/>
    </source>
</evidence>
<keyword evidence="3 9" id="KW-0500">Molybdenum</keyword>
<evidence type="ECO:0000313" key="22">
    <source>
        <dbReference type="EMBL" id="OYR03032.1"/>
    </source>
</evidence>
<keyword evidence="20" id="KW-0378">Hydrolase</keyword>
<dbReference type="PROSITE" id="PS50893">
    <property type="entry name" value="ABC_TRANSPORTER_2"/>
    <property type="match status" value="1"/>
</dbReference>
<reference evidence="13" key="9">
    <citation type="submission" date="2022-05" db="EMBL/GenBank/DDBJ databases">
        <authorList>
            <person name="Alioto T."/>
            <person name="Alioto T."/>
            <person name="Gomez Garrido J."/>
        </authorList>
    </citation>
    <scope>NUCLEOTIDE SEQUENCE</scope>
    <source>
        <strain evidence="13">112</strain>
    </source>
</reference>
<gene>
    <name evidence="20" type="primary">modC</name>
    <name evidence="13" type="ORF">AI2935V1_3397</name>
    <name evidence="12" type="ORF">AM363_10665</name>
    <name evidence="20" type="ORF">AN672_08035</name>
    <name evidence="22" type="ORF">B9P89_14955</name>
    <name evidence="23" type="ORF">HV178_16640</name>
    <name evidence="18" type="ORF">I9Y29_000528</name>
    <name evidence="19" type="ORF">KV121_003764</name>
    <name evidence="14" type="ORF">KY227_000210</name>
    <name evidence="16" type="ORF">P7U51_001326</name>
    <name evidence="17" type="ORF">PQQ21_000746</name>
    <name evidence="21" type="ORF">RYZ67_09185</name>
    <name evidence="15" type="ORF">SGX49_001619</name>
</gene>
<evidence type="ECO:0000259" key="10">
    <source>
        <dbReference type="PROSITE" id="PS50893"/>
    </source>
</evidence>
<evidence type="ECO:0000256" key="1">
    <source>
        <dbReference type="ARBA" id="ARBA00022448"/>
    </source>
</evidence>
<evidence type="ECO:0000313" key="14">
    <source>
        <dbReference type="EMBL" id="EHT9937186.1"/>
    </source>
</evidence>
<evidence type="ECO:0000313" key="24">
    <source>
        <dbReference type="Proteomes" id="UP000050520"/>
    </source>
</evidence>
<evidence type="ECO:0000313" key="27">
    <source>
        <dbReference type="Proteomes" id="UP000512222"/>
    </source>
</evidence>
<dbReference type="InterPro" id="IPR017871">
    <property type="entry name" value="ABC_transporter-like_CS"/>
</dbReference>
<dbReference type="Proteomes" id="UP000215827">
    <property type="component" value="Unassembled WGS sequence"/>
</dbReference>
<evidence type="ECO:0000313" key="17">
    <source>
        <dbReference type="EMBL" id="EMN4143553.1"/>
    </source>
</evidence>
<evidence type="ECO:0000259" key="11">
    <source>
        <dbReference type="PROSITE" id="PS51866"/>
    </source>
</evidence>
<dbReference type="PANTHER" id="PTHR43514">
    <property type="entry name" value="ABC TRANSPORTER I FAMILY MEMBER 10"/>
    <property type="match status" value="1"/>
</dbReference>
<reference evidence="20 24" key="2">
    <citation type="journal article" date="2017" name="PLoS ONE">
        <title>Genomic and phenotypic characterisation of fluoroquinolone resistance mechanisms in Enterobacteriaceae in Durban, South Africa.</title>
        <authorList>
            <person name="Osei Sekyere J."/>
            <person name="Amoako D.G."/>
        </authorList>
    </citation>
    <scope>NUCLEOTIDE SEQUENCE [LARGE SCALE GENOMIC DNA]</scope>
    <source>
        <strain evidence="20 24">ST62:944112508</strain>
    </source>
</reference>
<dbReference type="EMBL" id="ABLGCN030000002">
    <property type="protein sequence ID" value="EMM7456847.1"/>
    <property type="molecule type" value="Genomic_DNA"/>
</dbReference>
<keyword evidence="8" id="KW-0472">Membrane</keyword>
<dbReference type="GeneID" id="87002039"/>
<dbReference type="Proteomes" id="UP000512222">
    <property type="component" value="Chromosome"/>
</dbReference>
<dbReference type="EMBL" id="DACSXJ010000002">
    <property type="protein sequence ID" value="HAT3896144.1"/>
    <property type="molecule type" value="Genomic_DNA"/>
</dbReference>
<reference evidence="12 26" key="5">
    <citation type="submission" date="2018-09" db="EMBL/GenBank/DDBJ databases">
        <title>Whole genome sequencing of Citrobacter freundii AR_0116.</title>
        <authorList>
            <person name="Conlan S."/>
            <person name="Thomas P.J."/>
            <person name="Mullikin J."/>
            <person name="Frank K.M."/>
            <person name="Segre J.A."/>
        </authorList>
    </citation>
    <scope>NUCLEOTIDE SEQUENCE [LARGE SCALE GENOMIC DNA]</scope>
    <source>
        <strain evidence="12 26">AR_0116</strain>
    </source>
</reference>
<dbReference type="Pfam" id="PF03459">
    <property type="entry name" value="TOBE"/>
    <property type="match status" value="1"/>
</dbReference>
<accession>A0A0D7LUS3</accession>
<feature type="domain" description="Mop" evidence="11">
    <location>
        <begin position="289"/>
        <end position="352"/>
    </location>
</feature>
<evidence type="ECO:0000313" key="13">
    <source>
        <dbReference type="EMBL" id="CAH6602881.1"/>
    </source>
</evidence>
<dbReference type="InterPro" id="IPR011868">
    <property type="entry name" value="ModC_ABC_ATP-bd"/>
</dbReference>
<dbReference type="InterPro" id="IPR005116">
    <property type="entry name" value="Transp-assoc_OB_typ1"/>
</dbReference>
<dbReference type="InterPro" id="IPR003439">
    <property type="entry name" value="ABC_transporter-like_ATP-bd"/>
</dbReference>
<dbReference type="EMBL" id="LJEB01000031">
    <property type="protein sequence ID" value="KPR56164.1"/>
    <property type="molecule type" value="Genomic_DNA"/>
</dbReference>
<dbReference type="InterPro" id="IPR003593">
    <property type="entry name" value="AAA+_ATPase"/>
</dbReference>
<name>A0A0D7LUS3_CITFR</name>
<dbReference type="Proteomes" id="UP000885148">
    <property type="component" value="Unassembled WGS sequence"/>
</dbReference>
<dbReference type="EMBL" id="CP032184">
    <property type="protein sequence ID" value="AXZ47381.1"/>
    <property type="molecule type" value="Genomic_DNA"/>
</dbReference>
<dbReference type="NCBIfam" id="NF008355">
    <property type="entry name" value="PRK11144.1"/>
    <property type="match status" value="1"/>
</dbReference>
<evidence type="ECO:0000313" key="20">
    <source>
        <dbReference type="EMBL" id="KPR56164.1"/>
    </source>
</evidence>
<evidence type="ECO:0000256" key="5">
    <source>
        <dbReference type="ARBA" id="ARBA00022741"/>
    </source>
</evidence>